<reference evidence="1" key="1">
    <citation type="submission" date="2021-06" db="EMBL/GenBank/DDBJ databases">
        <authorList>
            <person name="Kallberg Y."/>
            <person name="Tangrot J."/>
            <person name="Rosling A."/>
        </authorList>
    </citation>
    <scope>NUCLEOTIDE SEQUENCE</scope>
    <source>
        <strain evidence="1">BR232B</strain>
    </source>
</reference>
<protein>
    <submittedName>
        <fullName evidence="1">5463_t:CDS:1</fullName>
    </submittedName>
</protein>
<sequence length="289" mass="33495">MPIPRNPLYLIKRQILISREERKADKIKHIEELEACEERFLREEISRLVSACMEKDECQKTHEEFLKQLLRQQLDEVVQEKELEKHSDSHSAVVEKASVAIGTSDCPDMDLARQHAIMLQIFGKNCMDYNLREQDLQRKLDEKKALFNNLAIEFHSQNDVQETDFPDPNTCDLAPSPNSFAEKVNRKTAGIFTLLNNDNNDNVPFDLQANNDDNTNDDDDDVFSVKSSKQTIEITSPVQISSHPLAKHTRKKRIRAIRRVPEDDRRTEVYEISCISHNSDKLLYINLHP</sequence>
<keyword evidence="2" id="KW-1185">Reference proteome</keyword>
<gene>
    <name evidence="1" type="ORF">PBRASI_LOCUS19</name>
</gene>
<comment type="caution">
    <text evidence="1">The sequence shown here is derived from an EMBL/GenBank/DDBJ whole genome shotgun (WGS) entry which is preliminary data.</text>
</comment>
<evidence type="ECO:0000313" key="1">
    <source>
        <dbReference type="EMBL" id="CAG8450791.1"/>
    </source>
</evidence>
<dbReference type="Proteomes" id="UP000789739">
    <property type="component" value="Unassembled WGS sequence"/>
</dbReference>
<dbReference type="OrthoDB" id="2442528at2759"/>
<dbReference type="AlphaFoldDB" id="A0A9N8YSZ1"/>
<accession>A0A9N8YSZ1</accession>
<name>A0A9N8YSZ1_9GLOM</name>
<organism evidence="1 2">
    <name type="scientific">Paraglomus brasilianum</name>
    <dbReference type="NCBI Taxonomy" id="144538"/>
    <lineage>
        <taxon>Eukaryota</taxon>
        <taxon>Fungi</taxon>
        <taxon>Fungi incertae sedis</taxon>
        <taxon>Mucoromycota</taxon>
        <taxon>Glomeromycotina</taxon>
        <taxon>Glomeromycetes</taxon>
        <taxon>Paraglomerales</taxon>
        <taxon>Paraglomeraceae</taxon>
        <taxon>Paraglomus</taxon>
    </lineage>
</organism>
<dbReference type="EMBL" id="CAJVPI010000001">
    <property type="protein sequence ID" value="CAG8450791.1"/>
    <property type="molecule type" value="Genomic_DNA"/>
</dbReference>
<evidence type="ECO:0000313" key="2">
    <source>
        <dbReference type="Proteomes" id="UP000789739"/>
    </source>
</evidence>
<proteinExistence type="predicted"/>